<evidence type="ECO:0000313" key="5">
    <source>
        <dbReference type="Proteomes" id="UP000229740"/>
    </source>
</evidence>
<dbReference type="InterPro" id="IPR036430">
    <property type="entry name" value="RNase_T2-like_sf"/>
</dbReference>
<dbReference type="InterPro" id="IPR033130">
    <property type="entry name" value="RNase_T2_His_AS_2"/>
</dbReference>
<dbReference type="Gene3D" id="3.90.730.10">
    <property type="entry name" value="Ribonuclease T2-like"/>
    <property type="match status" value="1"/>
</dbReference>
<reference evidence="4 5" key="1">
    <citation type="submission" date="2017-10" db="EMBL/GenBank/DDBJ databases">
        <title>Novel microbial diversity and functional potential in the marine mammal oral microbiome.</title>
        <authorList>
            <person name="Dudek N.K."/>
            <person name="Sun C.L."/>
            <person name="Burstein D."/>
            <person name="Kantor R.S."/>
            <person name="Aliaga Goltsman D.S."/>
            <person name="Bik E.M."/>
            <person name="Thomas B.C."/>
            <person name="Banfield J.F."/>
            <person name="Relman D.A."/>
        </authorList>
    </citation>
    <scope>NUCLEOTIDE SEQUENCE [LARGE SCALE GENOMIC DNA]</scope>
    <source>
        <strain evidence="4">DOLZORAL124_49_17</strain>
    </source>
</reference>
<dbReference type="GO" id="GO:0003723">
    <property type="term" value="F:RNA binding"/>
    <property type="evidence" value="ECO:0007669"/>
    <property type="project" value="InterPro"/>
</dbReference>
<proteinExistence type="inferred from homology"/>
<evidence type="ECO:0000313" key="4">
    <source>
        <dbReference type="EMBL" id="PID60190.1"/>
    </source>
</evidence>
<dbReference type="EMBL" id="PDPS01000009">
    <property type="protein sequence ID" value="PID60190.1"/>
    <property type="molecule type" value="Genomic_DNA"/>
</dbReference>
<dbReference type="CDD" id="cd01062">
    <property type="entry name" value="RNase_T2_prok"/>
    <property type="match status" value="1"/>
</dbReference>
<keyword evidence="3" id="KW-0732">Signal</keyword>
<evidence type="ECO:0000256" key="1">
    <source>
        <dbReference type="ARBA" id="ARBA00007469"/>
    </source>
</evidence>
<dbReference type="GO" id="GO:0033897">
    <property type="term" value="F:ribonuclease T2 activity"/>
    <property type="evidence" value="ECO:0007669"/>
    <property type="project" value="InterPro"/>
</dbReference>
<dbReference type="PANTHER" id="PTHR11240:SF22">
    <property type="entry name" value="RIBONUCLEASE T2"/>
    <property type="match status" value="1"/>
</dbReference>
<evidence type="ECO:0000256" key="3">
    <source>
        <dbReference type="SAM" id="SignalP"/>
    </source>
</evidence>
<organism evidence="4 5">
    <name type="scientific">candidate division KSB3 bacterium</name>
    <dbReference type="NCBI Taxonomy" id="2044937"/>
    <lineage>
        <taxon>Bacteria</taxon>
        <taxon>candidate division KSB3</taxon>
    </lineage>
</organism>
<comment type="similarity">
    <text evidence="1 2">Belongs to the RNase T2 family.</text>
</comment>
<sequence length="325" mass="36911">MKKFIIFLTILLITVSLNDRVHAKSPRPTRYFTASKSCAALQSIRKQTNPGNIHLTVNVAYEVIDQNSAKASYYRVKVLGASPMERWVPASCGTLQEEKRRHSQANSASSTSPNGNFLLALSWQPAFCQTHQRQTECRSQTSERYDASHFTLHGLWPQPRSRTYCNVSQSAQKADRKSRWQQLPKLELNDKTYENLTEVMPGVVSYLHRHEWIKHGSCYSLTPEEYFRESIFLTRQVNASVVRDFFVDHIGQIVSADQIKARFDAAFGKGSGDKVRIRCDRGMISELWIDLKGTIDDQSRIEDLLARATRASSSCESGLIDPVGY</sequence>
<dbReference type="SUPFAM" id="SSF55895">
    <property type="entry name" value="Ribonuclease Rh-like"/>
    <property type="match status" value="1"/>
</dbReference>
<dbReference type="InterPro" id="IPR001568">
    <property type="entry name" value="RNase_T2-like"/>
</dbReference>
<comment type="caution">
    <text evidence="4">The sequence shown here is derived from an EMBL/GenBank/DDBJ whole genome shotgun (WGS) entry which is preliminary data.</text>
</comment>
<dbReference type="InterPro" id="IPR018188">
    <property type="entry name" value="RNase_T2_His_AS_1"/>
</dbReference>
<accession>A0A2G6EDM9</accession>
<dbReference type="PANTHER" id="PTHR11240">
    <property type="entry name" value="RIBONUCLEASE T2"/>
    <property type="match status" value="1"/>
</dbReference>
<feature type="signal peptide" evidence="3">
    <location>
        <begin position="1"/>
        <end position="23"/>
    </location>
</feature>
<dbReference type="GO" id="GO:0006401">
    <property type="term" value="P:RNA catabolic process"/>
    <property type="evidence" value="ECO:0007669"/>
    <property type="project" value="TreeGrafter"/>
</dbReference>
<name>A0A2G6EDM9_9BACT</name>
<dbReference type="Pfam" id="PF00445">
    <property type="entry name" value="Ribonuclease_T2"/>
    <property type="match status" value="1"/>
</dbReference>
<dbReference type="Proteomes" id="UP000229740">
    <property type="component" value="Unassembled WGS sequence"/>
</dbReference>
<feature type="chain" id="PRO_5013801630" evidence="3">
    <location>
        <begin position="24"/>
        <end position="325"/>
    </location>
</feature>
<protein>
    <submittedName>
        <fullName evidence="4">Ribonuclease T</fullName>
    </submittedName>
</protein>
<gene>
    <name evidence="4" type="ORF">CSB45_00595</name>
</gene>
<dbReference type="PROSITE" id="PS00530">
    <property type="entry name" value="RNASE_T2_1"/>
    <property type="match status" value="1"/>
</dbReference>
<dbReference type="PROSITE" id="PS00531">
    <property type="entry name" value="RNASE_T2_2"/>
    <property type="match status" value="1"/>
</dbReference>
<dbReference type="InterPro" id="IPR039378">
    <property type="entry name" value="RNase_T2_prok"/>
</dbReference>
<dbReference type="AlphaFoldDB" id="A0A2G6EDM9"/>
<evidence type="ECO:0000256" key="2">
    <source>
        <dbReference type="RuleBase" id="RU004328"/>
    </source>
</evidence>